<dbReference type="SUPFAM" id="SSF109854">
    <property type="entry name" value="DinB/YfiT-like putative metalloenzymes"/>
    <property type="match status" value="1"/>
</dbReference>
<dbReference type="NCBIfam" id="TIGR03083">
    <property type="entry name" value="maleylpyruvate isomerase family mycothiol-dependent enzyme"/>
    <property type="match status" value="1"/>
</dbReference>
<protein>
    <recommendedName>
        <fullName evidence="4">Mycothiol-dependent maleylpyruvate isomerase metal-binding domain-containing protein</fullName>
    </recommendedName>
</protein>
<organism evidence="3">
    <name type="scientific">marine metagenome</name>
    <dbReference type="NCBI Taxonomy" id="408172"/>
    <lineage>
        <taxon>unclassified sequences</taxon>
        <taxon>metagenomes</taxon>
        <taxon>ecological metagenomes</taxon>
    </lineage>
</organism>
<dbReference type="Gene3D" id="3.30.1050.10">
    <property type="entry name" value="SCP2 sterol-binding domain"/>
    <property type="match status" value="1"/>
</dbReference>
<dbReference type="AlphaFoldDB" id="A0A381R7I6"/>
<dbReference type="InterPro" id="IPR024344">
    <property type="entry name" value="MDMPI_metal-binding"/>
</dbReference>
<dbReference type="Gene3D" id="1.20.120.450">
    <property type="entry name" value="dinb family like domain"/>
    <property type="match status" value="1"/>
</dbReference>
<dbReference type="EMBL" id="UINC01001728">
    <property type="protein sequence ID" value="SUZ87540.1"/>
    <property type="molecule type" value="Genomic_DNA"/>
</dbReference>
<proteinExistence type="predicted"/>
<evidence type="ECO:0008006" key="4">
    <source>
        <dbReference type="Google" id="ProtNLM"/>
    </source>
</evidence>
<dbReference type="InterPro" id="IPR034660">
    <property type="entry name" value="DinB/YfiT-like"/>
</dbReference>
<evidence type="ECO:0000259" key="1">
    <source>
        <dbReference type="Pfam" id="PF02036"/>
    </source>
</evidence>
<reference evidence="3" key="1">
    <citation type="submission" date="2018-05" db="EMBL/GenBank/DDBJ databases">
        <authorList>
            <person name="Lanie J.A."/>
            <person name="Ng W.-L."/>
            <person name="Kazmierczak K.M."/>
            <person name="Andrzejewski T.M."/>
            <person name="Davidsen T.M."/>
            <person name="Wayne K.J."/>
            <person name="Tettelin H."/>
            <person name="Glass J.I."/>
            <person name="Rusch D."/>
            <person name="Podicherti R."/>
            <person name="Tsui H.-C.T."/>
            <person name="Winkler M.E."/>
        </authorList>
    </citation>
    <scope>NUCLEOTIDE SEQUENCE</scope>
</reference>
<dbReference type="GO" id="GO:0046872">
    <property type="term" value="F:metal ion binding"/>
    <property type="evidence" value="ECO:0007669"/>
    <property type="project" value="InterPro"/>
</dbReference>
<dbReference type="InterPro" id="IPR017517">
    <property type="entry name" value="Maleyloyr_isom"/>
</dbReference>
<dbReference type="Pfam" id="PF11716">
    <property type="entry name" value="MDMPI_N"/>
    <property type="match status" value="1"/>
</dbReference>
<feature type="domain" description="SCP2" evidence="1">
    <location>
        <begin position="199"/>
        <end position="276"/>
    </location>
</feature>
<gene>
    <name evidence="3" type="ORF">METZ01_LOCUS40394</name>
</gene>
<dbReference type="InterPro" id="IPR003033">
    <property type="entry name" value="SCP2_sterol-bd_dom"/>
</dbReference>
<feature type="domain" description="Mycothiol-dependent maleylpyruvate isomerase metal-binding" evidence="2">
    <location>
        <begin position="15"/>
        <end position="158"/>
    </location>
</feature>
<name>A0A381R7I6_9ZZZZ</name>
<dbReference type="Pfam" id="PF02036">
    <property type="entry name" value="SCP2"/>
    <property type="match status" value="1"/>
</dbReference>
<accession>A0A381R7I6</accession>
<evidence type="ECO:0000259" key="2">
    <source>
        <dbReference type="Pfam" id="PF11716"/>
    </source>
</evidence>
<sequence length="279" mass="30582">MEASQTNDLVEAVVAEASRLQEFLTSLDAQTWASDSTSEGWTIEDVVSHLAVSAGGWAINITRAVAGDAGPPEGQSFLPTGVRASHPSGAAARESRQKLGPHILDDFIAGHKRLQNVLRTLRDEDWDKPCFHRRGVRPIKDYLGIQLQELALHGWDIRWGLDGAAELWPGSLVALVDLVPRWIGIAFAPGLDLPTPVRYRFDVSSPVAVCHDLVVAGDSYKTKTSDTEDADATFHCNTGNYILLMFGRLQVERSVADGRLSVEGSMERAKDFNAWFKGF</sequence>
<dbReference type="SUPFAM" id="SSF55718">
    <property type="entry name" value="SCP-like"/>
    <property type="match status" value="1"/>
</dbReference>
<dbReference type="InterPro" id="IPR036527">
    <property type="entry name" value="SCP2_sterol-bd_dom_sf"/>
</dbReference>
<evidence type="ECO:0000313" key="3">
    <source>
        <dbReference type="EMBL" id="SUZ87540.1"/>
    </source>
</evidence>